<dbReference type="Gene3D" id="3.40.50.2300">
    <property type="match status" value="1"/>
</dbReference>
<evidence type="ECO:0000256" key="2">
    <source>
        <dbReference type="ARBA" id="ARBA00022840"/>
    </source>
</evidence>
<evidence type="ECO:0000259" key="4">
    <source>
        <dbReference type="PROSITE" id="PS50045"/>
    </source>
</evidence>
<feature type="domain" description="Response regulatory" evidence="5">
    <location>
        <begin position="9"/>
        <end position="123"/>
    </location>
</feature>
<dbReference type="Pfam" id="PF25601">
    <property type="entry name" value="AAA_lid_14"/>
    <property type="match status" value="1"/>
</dbReference>
<dbReference type="AlphaFoldDB" id="A0A5C5WAH9"/>
<dbReference type="SMART" id="SM00448">
    <property type="entry name" value="REC"/>
    <property type="match status" value="1"/>
</dbReference>
<dbReference type="Pfam" id="PF00072">
    <property type="entry name" value="Response_reg"/>
    <property type="match status" value="1"/>
</dbReference>
<dbReference type="PROSITE" id="PS00675">
    <property type="entry name" value="SIGMA54_INTERACT_1"/>
    <property type="match status" value="1"/>
</dbReference>
<gene>
    <name evidence="6" type="primary">zraR_7</name>
    <name evidence="6" type="ORF">KOR42_42790</name>
</gene>
<evidence type="ECO:0000256" key="1">
    <source>
        <dbReference type="ARBA" id="ARBA00022741"/>
    </source>
</evidence>
<dbReference type="InterPro" id="IPR058031">
    <property type="entry name" value="AAA_lid_NorR"/>
</dbReference>
<dbReference type="EMBL" id="SIHI01000026">
    <property type="protein sequence ID" value="TWT47011.1"/>
    <property type="molecule type" value="Genomic_DNA"/>
</dbReference>
<dbReference type="GO" id="GO:0005524">
    <property type="term" value="F:ATP binding"/>
    <property type="evidence" value="ECO:0007669"/>
    <property type="project" value="UniProtKB-KW"/>
</dbReference>
<sequence length="449" mass="50282">MTQTAAQRQILVVEDEDIIRNTLAEFLEGEGFDVTQAASVTEGLNKAREQDYQVAICDIQLPDGDGIKLMRQMHKLNPSLFVLIITAYGTVESAVDAFKGGAFDYLTKPVIFDDLSNKLKRVFEYRDLYLENQKLRRELEQPHRFDQIVGSSEPLKALQDSIAKISVTNSNVLLVGESGTGKELFARAIHSAGPMKDEKFLAVNCGARPVELLEAEIFGSDAPGASQPGILRISASGTVFLDEVARLPMGTQLKLLRAIEYEESMPSGGSETYQVNCRIITSTSEDLLRLVGEQNFQEDLFYRLDGVKIRIPPLRERLDDIPELVDHFIAKHSKALRKRAVSATSETIRLLMAAQWKGNVRQLDNAIERAVIMCDGTTIEPHDLPPDLLGMGQPLPDTDDLRSALRHYERLHISRVLRQWPDKREAAKRLKLGLSSLYRKIEELSIELG</sequence>
<dbReference type="GO" id="GO:0006355">
    <property type="term" value="P:regulation of DNA-templated transcription"/>
    <property type="evidence" value="ECO:0007669"/>
    <property type="project" value="InterPro"/>
</dbReference>
<comment type="caution">
    <text evidence="6">The sequence shown here is derived from an EMBL/GenBank/DDBJ whole genome shotgun (WGS) entry which is preliminary data.</text>
</comment>
<feature type="domain" description="Sigma-54 factor interaction" evidence="4">
    <location>
        <begin position="148"/>
        <end position="372"/>
    </location>
</feature>
<dbReference type="Gene3D" id="1.10.10.60">
    <property type="entry name" value="Homeodomain-like"/>
    <property type="match status" value="1"/>
</dbReference>
<dbReference type="InterPro" id="IPR002078">
    <property type="entry name" value="Sigma_54_int"/>
</dbReference>
<dbReference type="InterPro" id="IPR003593">
    <property type="entry name" value="AAA+_ATPase"/>
</dbReference>
<reference evidence="6 7" key="1">
    <citation type="submission" date="2019-02" db="EMBL/GenBank/DDBJ databases">
        <title>Deep-cultivation of Planctomycetes and their phenomic and genomic characterization uncovers novel biology.</title>
        <authorList>
            <person name="Wiegand S."/>
            <person name="Jogler M."/>
            <person name="Boedeker C."/>
            <person name="Pinto D."/>
            <person name="Vollmers J."/>
            <person name="Rivas-Marin E."/>
            <person name="Kohn T."/>
            <person name="Peeters S.H."/>
            <person name="Heuer A."/>
            <person name="Rast P."/>
            <person name="Oberbeckmann S."/>
            <person name="Bunk B."/>
            <person name="Jeske O."/>
            <person name="Meyerdierks A."/>
            <person name="Storesund J.E."/>
            <person name="Kallscheuer N."/>
            <person name="Luecker S."/>
            <person name="Lage O.M."/>
            <person name="Pohl T."/>
            <person name="Merkel B.J."/>
            <person name="Hornburger P."/>
            <person name="Mueller R.-W."/>
            <person name="Bruemmer F."/>
            <person name="Labrenz M."/>
            <person name="Spormann A.M."/>
            <person name="Op Den Camp H."/>
            <person name="Overmann J."/>
            <person name="Amann R."/>
            <person name="Jetten M.S.M."/>
            <person name="Mascher T."/>
            <person name="Medema M.H."/>
            <person name="Devos D.P."/>
            <person name="Kaster A.-K."/>
            <person name="Ovreas L."/>
            <person name="Rohde M."/>
            <person name="Galperin M.Y."/>
            <person name="Jogler C."/>
        </authorList>
    </citation>
    <scope>NUCLEOTIDE SEQUENCE [LARGE SCALE GENOMIC DNA]</scope>
    <source>
        <strain evidence="6 7">KOR42</strain>
    </source>
</reference>
<keyword evidence="1" id="KW-0547">Nucleotide-binding</keyword>
<dbReference type="Pfam" id="PF00158">
    <property type="entry name" value="Sigma54_activat"/>
    <property type="match status" value="1"/>
</dbReference>
<dbReference type="Gene3D" id="3.40.50.300">
    <property type="entry name" value="P-loop containing nucleotide triphosphate hydrolases"/>
    <property type="match status" value="1"/>
</dbReference>
<keyword evidence="7" id="KW-1185">Reference proteome</keyword>
<dbReference type="InterPro" id="IPR027417">
    <property type="entry name" value="P-loop_NTPase"/>
</dbReference>
<dbReference type="InterPro" id="IPR009057">
    <property type="entry name" value="Homeodomain-like_sf"/>
</dbReference>
<dbReference type="Proteomes" id="UP000317243">
    <property type="component" value="Unassembled WGS sequence"/>
</dbReference>
<dbReference type="Gene3D" id="1.10.8.60">
    <property type="match status" value="1"/>
</dbReference>
<proteinExistence type="predicted"/>
<dbReference type="SMART" id="SM00382">
    <property type="entry name" value="AAA"/>
    <property type="match status" value="1"/>
</dbReference>
<evidence type="ECO:0000313" key="6">
    <source>
        <dbReference type="EMBL" id="TWT47011.1"/>
    </source>
</evidence>
<dbReference type="SUPFAM" id="SSF52540">
    <property type="entry name" value="P-loop containing nucleoside triphosphate hydrolases"/>
    <property type="match status" value="1"/>
</dbReference>
<dbReference type="InterPro" id="IPR001789">
    <property type="entry name" value="Sig_transdc_resp-reg_receiver"/>
</dbReference>
<dbReference type="RefSeq" id="WP_146511657.1">
    <property type="nucleotide sequence ID" value="NZ_SIHI01000026.1"/>
</dbReference>
<dbReference type="PROSITE" id="PS50045">
    <property type="entry name" value="SIGMA54_INTERACT_4"/>
    <property type="match status" value="1"/>
</dbReference>
<name>A0A5C5WAH9_9PLAN</name>
<dbReference type="InterPro" id="IPR025662">
    <property type="entry name" value="Sigma_54_int_dom_ATP-bd_1"/>
</dbReference>
<feature type="modified residue" description="4-aspartylphosphate" evidence="3">
    <location>
        <position position="58"/>
    </location>
</feature>
<dbReference type="OrthoDB" id="9807827at2"/>
<dbReference type="SUPFAM" id="SSF52172">
    <property type="entry name" value="CheY-like"/>
    <property type="match status" value="1"/>
</dbReference>
<protein>
    <submittedName>
        <fullName evidence="6">Transcriptional regulatory protein ZraR</fullName>
    </submittedName>
</protein>
<dbReference type="InterPro" id="IPR011006">
    <property type="entry name" value="CheY-like_superfamily"/>
</dbReference>
<dbReference type="GO" id="GO:0000160">
    <property type="term" value="P:phosphorelay signal transduction system"/>
    <property type="evidence" value="ECO:0007669"/>
    <property type="project" value="InterPro"/>
</dbReference>
<evidence type="ECO:0000259" key="5">
    <source>
        <dbReference type="PROSITE" id="PS50110"/>
    </source>
</evidence>
<dbReference type="PROSITE" id="PS50110">
    <property type="entry name" value="RESPONSE_REGULATORY"/>
    <property type="match status" value="1"/>
</dbReference>
<dbReference type="PANTHER" id="PTHR32071">
    <property type="entry name" value="TRANSCRIPTIONAL REGULATORY PROTEIN"/>
    <property type="match status" value="1"/>
</dbReference>
<organism evidence="6 7">
    <name type="scientific">Thalassoglobus neptunius</name>
    <dbReference type="NCBI Taxonomy" id="1938619"/>
    <lineage>
        <taxon>Bacteria</taxon>
        <taxon>Pseudomonadati</taxon>
        <taxon>Planctomycetota</taxon>
        <taxon>Planctomycetia</taxon>
        <taxon>Planctomycetales</taxon>
        <taxon>Planctomycetaceae</taxon>
        <taxon>Thalassoglobus</taxon>
    </lineage>
</organism>
<dbReference type="SUPFAM" id="SSF46689">
    <property type="entry name" value="Homeodomain-like"/>
    <property type="match status" value="1"/>
</dbReference>
<evidence type="ECO:0000313" key="7">
    <source>
        <dbReference type="Proteomes" id="UP000317243"/>
    </source>
</evidence>
<keyword evidence="3" id="KW-0597">Phosphoprotein</keyword>
<accession>A0A5C5WAH9</accession>
<keyword evidence="2" id="KW-0067">ATP-binding</keyword>
<evidence type="ECO:0000256" key="3">
    <source>
        <dbReference type="PROSITE-ProRule" id="PRU00169"/>
    </source>
</evidence>
<dbReference type="CDD" id="cd00009">
    <property type="entry name" value="AAA"/>
    <property type="match status" value="1"/>
</dbReference>